<proteinExistence type="predicted"/>
<dbReference type="OrthoDB" id="6154202at2759"/>
<keyword evidence="2" id="KW-0812">Transmembrane</keyword>
<accession>A0A9U8E7K9</accession>
<keyword evidence="2" id="KW-1133">Transmembrane helix</keyword>
<dbReference type="RefSeq" id="XP_013075788.2">
    <property type="nucleotide sequence ID" value="XM_013220334.2"/>
</dbReference>
<name>A0A9U8E7K9_BIOGL</name>
<dbReference type="KEGG" id="bgt:106062042"/>
<evidence type="ECO:0000256" key="2">
    <source>
        <dbReference type="SAM" id="Phobius"/>
    </source>
</evidence>
<feature type="region of interest" description="Disordered" evidence="1">
    <location>
        <begin position="350"/>
        <end position="386"/>
    </location>
</feature>
<feature type="transmembrane region" description="Helical" evidence="2">
    <location>
        <begin position="85"/>
        <end position="106"/>
    </location>
</feature>
<evidence type="ECO:0000256" key="1">
    <source>
        <dbReference type="SAM" id="MobiDB-lite"/>
    </source>
</evidence>
<organism evidence="3 5">
    <name type="scientific">Biomphalaria glabrata</name>
    <name type="common">Bloodfluke planorb</name>
    <name type="synonym">Freshwater snail</name>
    <dbReference type="NCBI Taxonomy" id="6526"/>
    <lineage>
        <taxon>Eukaryota</taxon>
        <taxon>Metazoa</taxon>
        <taxon>Spiralia</taxon>
        <taxon>Lophotrochozoa</taxon>
        <taxon>Mollusca</taxon>
        <taxon>Gastropoda</taxon>
        <taxon>Heterobranchia</taxon>
        <taxon>Euthyneura</taxon>
        <taxon>Panpulmonata</taxon>
        <taxon>Hygrophila</taxon>
        <taxon>Lymnaeoidea</taxon>
        <taxon>Planorbidae</taxon>
        <taxon>Biomphalaria</taxon>
    </lineage>
</organism>
<keyword evidence="2" id="KW-0472">Membrane</keyword>
<dbReference type="RefSeq" id="XP_055877723.1">
    <property type="nucleotide sequence ID" value="XM_056021748.1"/>
</dbReference>
<evidence type="ECO:0000313" key="3">
    <source>
        <dbReference type="Proteomes" id="UP001165740"/>
    </source>
</evidence>
<feature type="compositionally biased region" description="Polar residues" evidence="1">
    <location>
        <begin position="410"/>
        <end position="420"/>
    </location>
</feature>
<sequence>MTSSMQGERSLSFAENGDVQIKSDISQEPHQSRMDLFRSKFLGSDPRSCAGMCMVAFAIPLLIPGITLTVVVFEDEKGFSKYSALHIIGMILLAVAIVLIVVGLVLCIHCSSKVSPDDVPQNVSTHEKSVQNLDISDRFNSKGSYTPHLGREIGSSSKIPVAASYYVTQGNSTATEGIGKSVEHVGVGSLPPSFLHSLPAAPEILGEIPEPGKNTRTSGVMDYYSSSSGSLDSDMSSASYSIHESCDEAGNETPLKISKSRSPRINPKTFNWDLAASIQGNMPCPISSVNPSNFDLKSKTIFDWGANGSPNPDLAANSTIAQFTEDNNLRDASDALEDDGGPALRQRLYAVSGDQSRPTSDAVTQPPMRHSGHSEDQNSSMSESSSSVFRVDSIVLTNEIIVDSVPPRNATFTSNQAEESTSTREKQVRHLTHSSAQPRRKEDMNRPQSDGLVRQVHVCERTNANSWHGYVLSKPTENIIIESDHRNESLTEKTFIKTTKELPDDVSDSLTDSLQCISLLDTTSKETGNNAIGTQASVSESLDAGHKSANIKTHEPIVHPDTTPVNLTNQQPFHIDNVGGFKISESSGVITQDTANNDLYTSSLRVFSS</sequence>
<dbReference type="Proteomes" id="UP001165740">
    <property type="component" value="Chromosome 2"/>
</dbReference>
<protein>
    <submittedName>
        <fullName evidence="4 5">Uncharacterized protein LOC106062042</fullName>
    </submittedName>
</protein>
<evidence type="ECO:0000313" key="6">
    <source>
        <dbReference type="RefSeq" id="XP_055877723.1"/>
    </source>
</evidence>
<dbReference type="RefSeq" id="XP_013075860.2">
    <property type="nucleotide sequence ID" value="XM_013220406.2"/>
</dbReference>
<keyword evidence="3" id="KW-1185">Reference proteome</keyword>
<feature type="compositionally biased region" description="Polar residues" evidence="1">
    <location>
        <begin position="353"/>
        <end position="363"/>
    </location>
</feature>
<gene>
    <name evidence="4 5 6" type="primary">LOC106062042</name>
</gene>
<feature type="transmembrane region" description="Helical" evidence="2">
    <location>
        <begin position="49"/>
        <end position="73"/>
    </location>
</feature>
<dbReference type="AlphaFoldDB" id="A0A9U8E7K9"/>
<evidence type="ECO:0000313" key="5">
    <source>
        <dbReference type="RefSeq" id="XP_013075860.2"/>
    </source>
</evidence>
<dbReference type="GeneID" id="106062042"/>
<reference evidence="4 5" key="1">
    <citation type="submission" date="2025-04" db="UniProtKB">
        <authorList>
            <consortium name="RefSeq"/>
        </authorList>
    </citation>
    <scope>IDENTIFICATION</scope>
</reference>
<feature type="region of interest" description="Disordered" evidence="1">
    <location>
        <begin position="407"/>
        <end position="450"/>
    </location>
</feature>
<evidence type="ECO:0000313" key="4">
    <source>
        <dbReference type="RefSeq" id="XP_013075788.2"/>
    </source>
</evidence>